<keyword evidence="2" id="KW-1185">Reference proteome</keyword>
<evidence type="ECO:0000313" key="1">
    <source>
        <dbReference type="EMBL" id="VEL26846.1"/>
    </source>
</evidence>
<dbReference type="AlphaFoldDB" id="A0A3S5CJM2"/>
<name>A0A3S5CJM2_9PLAT</name>
<accession>A0A3S5CJM2</accession>
<gene>
    <name evidence="1" type="ORF">PXEA_LOCUS20286</name>
</gene>
<organism evidence="1 2">
    <name type="scientific">Protopolystoma xenopodis</name>
    <dbReference type="NCBI Taxonomy" id="117903"/>
    <lineage>
        <taxon>Eukaryota</taxon>
        <taxon>Metazoa</taxon>
        <taxon>Spiralia</taxon>
        <taxon>Lophotrochozoa</taxon>
        <taxon>Platyhelminthes</taxon>
        <taxon>Monogenea</taxon>
        <taxon>Polyopisthocotylea</taxon>
        <taxon>Polystomatidea</taxon>
        <taxon>Polystomatidae</taxon>
        <taxon>Protopolystoma</taxon>
    </lineage>
</organism>
<proteinExistence type="predicted"/>
<evidence type="ECO:0000313" key="2">
    <source>
        <dbReference type="Proteomes" id="UP000784294"/>
    </source>
</evidence>
<dbReference type="Proteomes" id="UP000784294">
    <property type="component" value="Unassembled WGS sequence"/>
</dbReference>
<sequence>MPTTWGTTIRPLTAARLHIIRFIRLLIESSEQSIEAELVRLDFIGVILTMT</sequence>
<comment type="caution">
    <text evidence="1">The sequence shown here is derived from an EMBL/GenBank/DDBJ whole genome shotgun (WGS) entry which is preliminary data.</text>
</comment>
<protein>
    <submittedName>
        <fullName evidence="1">Uncharacterized protein</fullName>
    </submittedName>
</protein>
<reference evidence="1" key="1">
    <citation type="submission" date="2018-11" db="EMBL/GenBank/DDBJ databases">
        <authorList>
            <consortium name="Pathogen Informatics"/>
        </authorList>
    </citation>
    <scope>NUCLEOTIDE SEQUENCE</scope>
</reference>
<dbReference type="EMBL" id="CAAALY010083114">
    <property type="protein sequence ID" value="VEL26846.1"/>
    <property type="molecule type" value="Genomic_DNA"/>
</dbReference>